<organism evidence="1">
    <name type="scientific">marine metagenome</name>
    <dbReference type="NCBI Taxonomy" id="408172"/>
    <lineage>
        <taxon>unclassified sequences</taxon>
        <taxon>metagenomes</taxon>
        <taxon>ecological metagenomes</taxon>
    </lineage>
</organism>
<evidence type="ECO:0008006" key="2">
    <source>
        <dbReference type="Google" id="ProtNLM"/>
    </source>
</evidence>
<dbReference type="EMBL" id="UINC01118048">
    <property type="protein sequence ID" value="SVC90911.1"/>
    <property type="molecule type" value="Genomic_DNA"/>
</dbReference>
<feature type="non-terminal residue" evidence="1">
    <location>
        <position position="178"/>
    </location>
</feature>
<evidence type="ECO:0000313" key="1">
    <source>
        <dbReference type="EMBL" id="SVC90911.1"/>
    </source>
</evidence>
<protein>
    <recommendedName>
        <fullName evidence="2">Outer membrane protein beta-barrel domain-containing protein</fullName>
    </recommendedName>
</protein>
<reference evidence="1" key="1">
    <citation type="submission" date="2018-05" db="EMBL/GenBank/DDBJ databases">
        <authorList>
            <person name="Lanie J.A."/>
            <person name="Ng W.-L."/>
            <person name="Kazmierczak K.M."/>
            <person name="Andrzejewski T.M."/>
            <person name="Davidsen T.M."/>
            <person name="Wayne K.J."/>
            <person name="Tettelin H."/>
            <person name="Glass J.I."/>
            <person name="Rusch D."/>
            <person name="Podicherti R."/>
            <person name="Tsui H.-C.T."/>
            <person name="Winkler M.E."/>
        </authorList>
    </citation>
    <scope>NUCLEOTIDE SEQUENCE</scope>
</reference>
<accession>A0A382R2U3</accession>
<proteinExistence type="predicted"/>
<dbReference type="AlphaFoldDB" id="A0A382R2U3"/>
<name>A0A382R2U3_9ZZZZ</name>
<sequence length="178" mass="20145">MNSQWNRYKFLDVKLRMKPRSIFIPVLAITGILIFNSVSAQTGEDILGMRLSKPVYGMSLETGDFGNGGSIFFSRPINMKLQWFGQFKMMDVTGEAEMPVVDYWTGYVYKANPFNLWLLPALTGFKFHPFIGQIANNFSPFLMVEAGPVIIMDVPENGKFSYKMSNIETTYNGGFVFG</sequence>
<gene>
    <name evidence="1" type="ORF">METZ01_LOCUS343765</name>
</gene>